<name>M4D1K3_BRACM</name>
<evidence type="ECO:0000313" key="2">
    <source>
        <dbReference type="Proteomes" id="UP000011750"/>
    </source>
</evidence>
<dbReference type="HOGENOM" id="CLU_3090067_0_0_1"/>
<reference evidence="1" key="3">
    <citation type="submission" date="2023-03" db="UniProtKB">
        <authorList>
            <consortium name="EnsemblPlants"/>
        </authorList>
    </citation>
    <scope>IDENTIFICATION</scope>
    <source>
        <strain evidence="1">cv. Chiifu-401-42</strain>
    </source>
</reference>
<proteinExistence type="predicted"/>
<dbReference type="AlphaFoldDB" id="M4D1K3"/>
<dbReference type="Gramene" id="Bra010353.1">
    <property type="protein sequence ID" value="Bra010353.1-P"/>
    <property type="gene ID" value="Bra010353"/>
</dbReference>
<dbReference type="Proteomes" id="UP000011750">
    <property type="component" value="Chromosome A08"/>
</dbReference>
<keyword evidence="2" id="KW-1185">Reference proteome</keyword>
<organism evidence="1 2">
    <name type="scientific">Brassica campestris</name>
    <name type="common">Field mustard</name>
    <dbReference type="NCBI Taxonomy" id="3711"/>
    <lineage>
        <taxon>Eukaryota</taxon>
        <taxon>Viridiplantae</taxon>
        <taxon>Streptophyta</taxon>
        <taxon>Embryophyta</taxon>
        <taxon>Tracheophyta</taxon>
        <taxon>Spermatophyta</taxon>
        <taxon>Magnoliopsida</taxon>
        <taxon>eudicotyledons</taxon>
        <taxon>Gunneridae</taxon>
        <taxon>Pentapetalae</taxon>
        <taxon>rosids</taxon>
        <taxon>malvids</taxon>
        <taxon>Brassicales</taxon>
        <taxon>Brassicaceae</taxon>
        <taxon>Brassiceae</taxon>
        <taxon>Brassica</taxon>
    </lineage>
</organism>
<dbReference type="InParanoid" id="M4D1K3"/>
<dbReference type="EnsemblPlants" id="Bra010353.1">
    <property type="protein sequence ID" value="Bra010353.1-P"/>
    <property type="gene ID" value="Bra010353"/>
</dbReference>
<sequence length="52" mass="5389">MSDLVEVLRLSGGVGVTPTISEVRLASVHRLCSIAALLSLSLALVHGSSFLL</sequence>
<protein>
    <submittedName>
        <fullName evidence="1">Uncharacterized protein</fullName>
    </submittedName>
</protein>
<evidence type="ECO:0000313" key="1">
    <source>
        <dbReference type="EnsemblPlants" id="Bra010353.1-P"/>
    </source>
</evidence>
<reference evidence="1 2" key="2">
    <citation type="journal article" date="2018" name="Hortic Res">
        <title>Improved Brassica rapa reference genome by single-molecule sequencing and chromosome conformation capture technologies.</title>
        <authorList>
            <person name="Zhang L."/>
            <person name="Cai X."/>
            <person name="Wu J."/>
            <person name="Liu M."/>
            <person name="Grob S."/>
            <person name="Cheng F."/>
            <person name="Liang J."/>
            <person name="Cai C."/>
            <person name="Liu Z."/>
            <person name="Liu B."/>
            <person name="Wang F."/>
            <person name="Li S."/>
            <person name="Liu F."/>
            <person name="Li X."/>
            <person name="Cheng L."/>
            <person name="Yang W."/>
            <person name="Li M.H."/>
            <person name="Grossniklaus U."/>
            <person name="Zheng H."/>
            <person name="Wang X."/>
        </authorList>
    </citation>
    <scope>NUCLEOTIDE SEQUENCE [LARGE SCALE GENOMIC DNA]</scope>
    <source>
        <strain evidence="1 2">cv. Chiifu-401-42</strain>
    </source>
</reference>
<accession>M4D1K3</accession>
<reference evidence="1 2" key="1">
    <citation type="journal article" date="2011" name="Nat. Genet.">
        <title>The genome of the mesopolyploid crop species Brassica rapa.</title>
        <authorList>
            <consortium name="Brassica rapa Genome Sequencing Project Consortium"/>
            <person name="Wang X."/>
            <person name="Wang H."/>
            <person name="Wang J."/>
            <person name="Sun R."/>
            <person name="Wu J."/>
            <person name="Liu S."/>
            <person name="Bai Y."/>
            <person name="Mun J.H."/>
            <person name="Bancroft I."/>
            <person name="Cheng F."/>
            <person name="Huang S."/>
            <person name="Li X."/>
            <person name="Hua W."/>
            <person name="Wang J."/>
            <person name="Wang X."/>
            <person name="Freeling M."/>
            <person name="Pires J.C."/>
            <person name="Paterson A.H."/>
            <person name="Chalhoub B."/>
            <person name="Wang B."/>
            <person name="Hayward A."/>
            <person name="Sharpe A.G."/>
            <person name="Park B.S."/>
            <person name="Weisshaar B."/>
            <person name="Liu B."/>
            <person name="Li B."/>
            <person name="Liu B."/>
            <person name="Tong C."/>
            <person name="Song C."/>
            <person name="Duran C."/>
            <person name="Peng C."/>
            <person name="Geng C."/>
            <person name="Koh C."/>
            <person name="Lin C."/>
            <person name="Edwards D."/>
            <person name="Mu D."/>
            <person name="Shen D."/>
            <person name="Soumpourou E."/>
            <person name="Li F."/>
            <person name="Fraser F."/>
            <person name="Conant G."/>
            <person name="Lassalle G."/>
            <person name="King G.J."/>
            <person name="Bonnema G."/>
            <person name="Tang H."/>
            <person name="Wang H."/>
            <person name="Belcram H."/>
            <person name="Zhou H."/>
            <person name="Hirakawa H."/>
            <person name="Abe H."/>
            <person name="Guo H."/>
            <person name="Wang H."/>
            <person name="Jin H."/>
            <person name="Parkin I.A."/>
            <person name="Batley J."/>
            <person name="Kim J.S."/>
            <person name="Just J."/>
            <person name="Li J."/>
            <person name="Xu J."/>
            <person name="Deng J."/>
            <person name="Kim J.A."/>
            <person name="Li J."/>
            <person name="Yu J."/>
            <person name="Meng J."/>
            <person name="Wang J."/>
            <person name="Min J."/>
            <person name="Poulain J."/>
            <person name="Wang J."/>
            <person name="Hatakeyama K."/>
            <person name="Wu K."/>
            <person name="Wang L."/>
            <person name="Fang L."/>
            <person name="Trick M."/>
            <person name="Links M.G."/>
            <person name="Zhao M."/>
            <person name="Jin M."/>
            <person name="Ramchiary N."/>
            <person name="Drou N."/>
            <person name="Berkman P.J."/>
            <person name="Cai Q."/>
            <person name="Huang Q."/>
            <person name="Li R."/>
            <person name="Tabata S."/>
            <person name="Cheng S."/>
            <person name="Zhang S."/>
            <person name="Zhang S."/>
            <person name="Huang S."/>
            <person name="Sato S."/>
            <person name="Sun S."/>
            <person name="Kwon S.J."/>
            <person name="Choi S.R."/>
            <person name="Lee T.H."/>
            <person name="Fan W."/>
            <person name="Zhao X."/>
            <person name="Tan X."/>
            <person name="Xu X."/>
            <person name="Wang Y."/>
            <person name="Qiu Y."/>
            <person name="Yin Y."/>
            <person name="Li Y."/>
            <person name="Du Y."/>
            <person name="Liao Y."/>
            <person name="Lim Y."/>
            <person name="Narusaka Y."/>
            <person name="Wang Y."/>
            <person name="Wang Z."/>
            <person name="Li Z."/>
            <person name="Wang Z."/>
            <person name="Xiong Z."/>
            <person name="Zhang Z."/>
        </authorList>
    </citation>
    <scope>NUCLEOTIDE SEQUENCE [LARGE SCALE GENOMIC DNA]</scope>
    <source>
        <strain evidence="1 2">cv. Chiifu-401-42</strain>
    </source>
</reference>